<dbReference type="InterPro" id="IPR025411">
    <property type="entry name" value="DUF4136"/>
</dbReference>
<dbReference type="Gene3D" id="3.30.160.670">
    <property type="match status" value="1"/>
</dbReference>
<gene>
    <name evidence="3" type="ORF">CJ305_15315</name>
</gene>
<proteinExistence type="predicted"/>
<name>A0A2G1VNJ9_9FLAO</name>
<evidence type="ECO:0000313" key="4">
    <source>
        <dbReference type="Proteomes" id="UP000229433"/>
    </source>
</evidence>
<dbReference type="Pfam" id="PF13590">
    <property type="entry name" value="DUF4136"/>
    <property type="match status" value="1"/>
</dbReference>
<organism evidence="3 4">
    <name type="scientific">Leeuwenhoekiella nanhaiensis</name>
    <dbReference type="NCBI Taxonomy" id="1655491"/>
    <lineage>
        <taxon>Bacteria</taxon>
        <taxon>Pseudomonadati</taxon>
        <taxon>Bacteroidota</taxon>
        <taxon>Flavobacteriia</taxon>
        <taxon>Flavobacteriales</taxon>
        <taxon>Flavobacteriaceae</taxon>
        <taxon>Leeuwenhoekiella</taxon>
    </lineage>
</organism>
<comment type="caution">
    <text evidence="3">The sequence shown here is derived from an EMBL/GenBank/DDBJ whole genome shotgun (WGS) entry which is preliminary data.</text>
</comment>
<keyword evidence="1" id="KW-0732">Signal</keyword>
<feature type="signal peptide" evidence="1">
    <location>
        <begin position="1"/>
        <end position="25"/>
    </location>
</feature>
<sequence>MKNFRPFLLLALVAMLASCSSVRVSSDYDQSANFNEYKTFAFFKPGIDKAEISDLDKKRILRAIEDQLMAKGFVKSENPSMLVSIFTTAQERVDVYNNYGWGWGAWGAWGPWGPWGGGFGNTVSRSTEGTLYIDLIDAQKKELVWQGQGTGYLARDVDRKQERINEIVGEIMQEYPPKKMASN</sequence>
<dbReference type="EMBL" id="NQXA01000015">
    <property type="protein sequence ID" value="PHQ28314.1"/>
    <property type="molecule type" value="Genomic_DNA"/>
</dbReference>
<keyword evidence="4" id="KW-1185">Reference proteome</keyword>
<dbReference type="AlphaFoldDB" id="A0A2G1VNJ9"/>
<dbReference type="RefSeq" id="WP_099647177.1">
    <property type="nucleotide sequence ID" value="NZ_KZ319297.1"/>
</dbReference>
<accession>A0A2G1VNJ9</accession>
<reference evidence="3 4" key="1">
    <citation type="submission" date="2017-08" db="EMBL/GenBank/DDBJ databases">
        <title>The whole genome shortgun sequences of strain Leeuwenhoekiella nanhaiensis G18 from the South China Sea.</title>
        <authorList>
            <person name="Liu Q."/>
        </authorList>
    </citation>
    <scope>NUCLEOTIDE SEQUENCE [LARGE SCALE GENOMIC DNA]</scope>
    <source>
        <strain evidence="3 4">G18</strain>
    </source>
</reference>
<dbReference type="PROSITE" id="PS51257">
    <property type="entry name" value="PROKAR_LIPOPROTEIN"/>
    <property type="match status" value="1"/>
</dbReference>
<feature type="chain" id="PRO_5013961754" description="DUF4136 domain-containing protein" evidence="1">
    <location>
        <begin position="26"/>
        <end position="183"/>
    </location>
</feature>
<evidence type="ECO:0000259" key="2">
    <source>
        <dbReference type="Pfam" id="PF13590"/>
    </source>
</evidence>
<feature type="domain" description="DUF4136" evidence="2">
    <location>
        <begin position="24"/>
        <end position="177"/>
    </location>
</feature>
<evidence type="ECO:0000313" key="3">
    <source>
        <dbReference type="EMBL" id="PHQ28314.1"/>
    </source>
</evidence>
<protein>
    <recommendedName>
        <fullName evidence="2">DUF4136 domain-containing protein</fullName>
    </recommendedName>
</protein>
<evidence type="ECO:0000256" key="1">
    <source>
        <dbReference type="SAM" id="SignalP"/>
    </source>
</evidence>
<dbReference type="OrthoDB" id="5432251at2"/>
<dbReference type="Proteomes" id="UP000229433">
    <property type="component" value="Unassembled WGS sequence"/>
</dbReference>